<dbReference type="EMBL" id="GG666478">
    <property type="protein sequence ID" value="EEN66179.1"/>
    <property type="molecule type" value="Genomic_DNA"/>
</dbReference>
<protein>
    <submittedName>
        <fullName evidence="1">Uncharacterized protein</fullName>
    </submittedName>
</protein>
<evidence type="ECO:0000313" key="1">
    <source>
        <dbReference type="EMBL" id="EEN66179.1"/>
    </source>
</evidence>
<sequence length="167" mass="18123">MFAVRLSDQNNVQSAGGRKECRYVHSVNGTDHAGVQVCTKGTNNSSAAENGRGLHVAPHKALIRQARDGAVLGSWGFSPAARRAPPIRSQRRGRLQRVQVCTKGTNNSSAAENGRGLHVAPHKALIRQARDGAVLGSWGFSPAARRAPPIRSQRRGRLQRACDWNYK</sequence>
<name>C3Y0A6_BRAFL</name>
<organism>
    <name type="scientific">Branchiostoma floridae</name>
    <name type="common">Florida lancelet</name>
    <name type="synonym">Amphioxus</name>
    <dbReference type="NCBI Taxonomy" id="7739"/>
    <lineage>
        <taxon>Eukaryota</taxon>
        <taxon>Metazoa</taxon>
        <taxon>Chordata</taxon>
        <taxon>Cephalochordata</taxon>
        <taxon>Leptocardii</taxon>
        <taxon>Amphioxiformes</taxon>
        <taxon>Branchiostomatidae</taxon>
        <taxon>Branchiostoma</taxon>
    </lineage>
</organism>
<dbReference type="AlphaFoldDB" id="C3Y0A6"/>
<accession>C3Y0A6</accession>
<gene>
    <name evidence="1" type="ORF">BRAFLDRAFT_77073</name>
</gene>
<proteinExistence type="predicted"/>
<reference evidence="1" key="1">
    <citation type="journal article" date="2008" name="Nature">
        <title>The amphioxus genome and the evolution of the chordate karyotype.</title>
        <authorList>
            <consortium name="US DOE Joint Genome Institute (JGI-PGF)"/>
            <person name="Putnam N.H."/>
            <person name="Butts T."/>
            <person name="Ferrier D.E.K."/>
            <person name="Furlong R.F."/>
            <person name="Hellsten U."/>
            <person name="Kawashima T."/>
            <person name="Robinson-Rechavi M."/>
            <person name="Shoguchi E."/>
            <person name="Terry A."/>
            <person name="Yu J.-K."/>
            <person name="Benito-Gutierrez E.L."/>
            <person name="Dubchak I."/>
            <person name="Garcia-Fernandez J."/>
            <person name="Gibson-Brown J.J."/>
            <person name="Grigoriev I.V."/>
            <person name="Horton A.C."/>
            <person name="de Jong P.J."/>
            <person name="Jurka J."/>
            <person name="Kapitonov V.V."/>
            <person name="Kohara Y."/>
            <person name="Kuroki Y."/>
            <person name="Lindquist E."/>
            <person name="Lucas S."/>
            <person name="Osoegawa K."/>
            <person name="Pennacchio L.A."/>
            <person name="Salamov A.A."/>
            <person name="Satou Y."/>
            <person name="Sauka-Spengler T."/>
            <person name="Schmutz J."/>
            <person name="Shin-I T."/>
            <person name="Toyoda A."/>
            <person name="Bronner-Fraser M."/>
            <person name="Fujiyama A."/>
            <person name="Holland L.Z."/>
            <person name="Holland P.W.H."/>
            <person name="Satoh N."/>
            <person name="Rokhsar D.S."/>
        </authorList>
    </citation>
    <scope>NUCLEOTIDE SEQUENCE [LARGE SCALE GENOMIC DNA]</scope>
    <source>
        <strain evidence="1">S238N-H82</strain>
        <tissue evidence="1">Testes</tissue>
    </source>
</reference>
<dbReference type="InParanoid" id="C3Y0A6"/>